<reference evidence="1" key="2">
    <citation type="journal article" date="2021" name="J Anim Sci Technol">
        <title>Complete genome sequence of Paenibacillus konkukensis sp. nov. SK3146 as a potential probiotic strain.</title>
        <authorList>
            <person name="Jung H.I."/>
            <person name="Park S."/>
            <person name="Niu K.M."/>
            <person name="Lee S.W."/>
            <person name="Kothari D."/>
            <person name="Yi K.J."/>
            <person name="Kim S.K."/>
        </authorList>
    </citation>
    <scope>NUCLEOTIDE SEQUENCE</scope>
    <source>
        <strain evidence="1">SK3146</strain>
    </source>
</reference>
<sequence length="31" mass="3349">MGEGESLQRIEKTAPADNCGFAVSGLFEFFP</sequence>
<reference evidence="1" key="1">
    <citation type="submission" date="2018-02" db="EMBL/GenBank/DDBJ databases">
        <authorList>
            <person name="Kim S.-K."/>
            <person name="Jung H.-I."/>
            <person name="Lee S.-W."/>
        </authorList>
    </citation>
    <scope>NUCLEOTIDE SEQUENCE</scope>
    <source>
        <strain evidence="1">SK3146</strain>
    </source>
</reference>
<evidence type="ECO:0000313" key="1">
    <source>
        <dbReference type="EMBL" id="UQZ83057.1"/>
    </source>
</evidence>
<dbReference type="EMBL" id="CP027059">
    <property type="protein sequence ID" value="UQZ83057.1"/>
    <property type="molecule type" value="Genomic_DNA"/>
</dbReference>
<accession>A0ABY4RLW6</accession>
<evidence type="ECO:0000313" key="2">
    <source>
        <dbReference type="Proteomes" id="UP001057134"/>
    </source>
</evidence>
<gene>
    <name evidence="1" type="ORF">SK3146_02218</name>
</gene>
<organism evidence="1 2">
    <name type="scientific">Paenibacillus konkukensis</name>
    <dbReference type="NCBI Taxonomy" id="2020716"/>
    <lineage>
        <taxon>Bacteria</taxon>
        <taxon>Bacillati</taxon>
        <taxon>Bacillota</taxon>
        <taxon>Bacilli</taxon>
        <taxon>Bacillales</taxon>
        <taxon>Paenibacillaceae</taxon>
        <taxon>Paenibacillus</taxon>
    </lineage>
</organism>
<keyword evidence="2" id="KW-1185">Reference proteome</keyword>
<name>A0ABY4RLW6_9BACL</name>
<protein>
    <submittedName>
        <fullName evidence="1">Uncharacterized protein</fullName>
    </submittedName>
</protein>
<proteinExistence type="predicted"/>
<dbReference type="Proteomes" id="UP001057134">
    <property type="component" value="Chromosome"/>
</dbReference>